<feature type="transmembrane region" description="Helical" evidence="9">
    <location>
        <begin position="294"/>
        <end position="315"/>
    </location>
</feature>
<dbReference type="GO" id="GO:0005637">
    <property type="term" value="C:nuclear inner membrane"/>
    <property type="evidence" value="ECO:0007669"/>
    <property type="project" value="UniProtKB-SubCell"/>
</dbReference>
<evidence type="ECO:0000256" key="9">
    <source>
        <dbReference type="SAM" id="Phobius"/>
    </source>
</evidence>
<proteinExistence type="inferred from homology"/>
<dbReference type="GeneTree" id="ENSGT00390000002174"/>
<feature type="transmembrane region" description="Helical" evidence="9">
    <location>
        <begin position="264"/>
        <end position="282"/>
    </location>
</feature>
<protein>
    <submittedName>
        <fullName evidence="10">Nuclear envelope integral membrane protein 2</fullName>
    </submittedName>
</protein>
<feature type="transmembrane region" description="Helical" evidence="9">
    <location>
        <begin position="213"/>
        <end position="230"/>
    </location>
</feature>
<dbReference type="Proteomes" id="UP000694544">
    <property type="component" value="Unplaced"/>
</dbReference>
<sequence length="483" mass="53674">MAGPRPHPSSAGGGGTSALPACGPRRPPCPPAPRAISAALARGAPRPRAARGWPSSGMRLPPETCWLLLWLPPLAAQPAGAGRGEEAAAVSVSRCKALKEMDLIKASLSDCYCYNQNSQVKWKYIWSTVQVKITSSGLFSVVYITERYNCQYPETILSIIKCMIHTFWTPEESNDITIIIHPYGETVCFSVKPAGKMFIYTISVKQNIVDFKLFFVFAVGVFLFFYAKTLSQSPTFFYSSGTLLGVLMTLVFVLLLVRKFIPKYSTFWALMLGCWFASVYVLGQLMEELKRLWYESRICVLGYALTAGCVSFAICYKHGPLVEERSVLLLAWLLRLLSLLLVYMGVSAPQFACTTALLLILSSGSRCYPLSALACVGRKMKKWFTSEKLAVKFLTEDEYREQADAATTCALEELRQACRSPGFPSWLAVSRLQEPKKFADFVLGGNHLSPEEVRLHEEQYGLGGAFLEEQLFNLRTLDSLPSQ</sequence>
<feature type="transmembrane region" description="Helical" evidence="9">
    <location>
        <begin position="236"/>
        <end position="257"/>
    </location>
</feature>
<evidence type="ECO:0000256" key="3">
    <source>
        <dbReference type="ARBA" id="ARBA00022692"/>
    </source>
</evidence>
<comment type="subcellular location">
    <subcellularLocation>
        <location evidence="1">Nucleus inner membrane</location>
        <topology evidence="1">Multi-pass membrane protein</topology>
        <orientation evidence="1">Nucleoplasmic side</orientation>
    </subcellularLocation>
</comment>
<keyword evidence="11" id="KW-1185">Reference proteome</keyword>
<evidence type="ECO:0000256" key="2">
    <source>
        <dbReference type="ARBA" id="ARBA00005748"/>
    </source>
</evidence>
<keyword evidence="6 9" id="KW-0472">Membrane</keyword>
<accession>A0A8C6D2W6</accession>
<dbReference type="Ensembl" id="ENSMMST00000011243.1">
    <property type="protein sequence ID" value="ENSMMSP00000010162.1"/>
    <property type="gene ID" value="ENSMMSG00000007851.1"/>
</dbReference>
<evidence type="ECO:0000256" key="4">
    <source>
        <dbReference type="ARBA" id="ARBA00022729"/>
    </source>
</evidence>
<gene>
    <name evidence="10" type="primary">NEMP2</name>
</gene>
<keyword evidence="3 9" id="KW-0812">Transmembrane</keyword>
<feature type="region of interest" description="Disordered" evidence="8">
    <location>
        <begin position="1"/>
        <end position="35"/>
    </location>
</feature>
<evidence type="ECO:0000256" key="5">
    <source>
        <dbReference type="ARBA" id="ARBA00022989"/>
    </source>
</evidence>
<dbReference type="PANTHER" id="PTHR13598:SF3">
    <property type="entry name" value="NUCLEAR ENVELOPE INTEGRAL MEMBRANE PROTEIN 2"/>
    <property type="match status" value="1"/>
</dbReference>
<evidence type="ECO:0000256" key="6">
    <source>
        <dbReference type="ARBA" id="ARBA00023136"/>
    </source>
</evidence>
<evidence type="ECO:0000256" key="1">
    <source>
        <dbReference type="ARBA" id="ARBA00004575"/>
    </source>
</evidence>
<reference evidence="10" key="2">
    <citation type="submission" date="2025-09" db="UniProtKB">
        <authorList>
            <consortium name="Ensembl"/>
        </authorList>
    </citation>
    <scope>IDENTIFICATION</scope>
</reference>
<dbReference type="AlphaFoldDB" id="A0A8C6D2W6"/>
<evidence type="ECO:0000256" key="7">
    <source>
        <dbReference type="ARBA" id="ARBA00023242"/>
    </source>
</evidence>
<evidence type="ECO:0000256" key="8">
    <source>
        <dbReference type="SAM" id="MobiDB-lite"/>
    </source>
</evidence>
<keyword evidence="7" id="KW-0539">Nucleus</keyword>
<organism evidence="10 11">
    <name type="scientific">Moschus moschiferus</name>
    <name type="common">Siberian musk deer</name>
    <name type="synonym">Moschus sibiricus</name>
    <dbReference type="NCBI Taxonomy" id="68415"/>
    <lineage>
        <taxon>Eukaryota</taxon>
        <taxon>Metazoa</taxon>
        <taxon>Chordata</taxon>
        <taxon>Craniata</taxon>
        <taxon>Vertebrata</taxon>
        <taxon>Euteleostomi</taxon>
        <taxon>Mammalia</taxon>
        <taxon>Eutheria</taxon>
        <taxon>Laurasiatheria</taxon>
        <taxon>Artiodactyla</taxon>
        <taxon>Ruminantia</taxon>
        <taxon>Pecora</taxon>
        <taxon>Moschidae</taxon>
        <taxon>Moschus</taxon>
    </lineage>
</organism>
<feature type="transmembrane region" description="Helical" evidence="9">
    <location>
        <begin position="327"/>
        <end position="344"/>
    </location>
</feature>
<keyword evidence="4" id="KW-0732">Signal</keyword>
<reference evidence="10" key="1">
    <citation type="submission" date="2025-08" db="UniProtKB">
        <authorList>
            <consortium name="Ensembl"/>
        </authorList>
    </citation>
    <scope>IDENTIFICATION</scope>
</reference>
<evidence type="ECO:0000313" key="11">
    <source>
        <dbReference type="Proteomes" id="UP000694544"/>
    </source>
</evidence>
<dbReference type="Pfam" id="PF10225">
    <property type="entry name" value="NEMP"/>
    <property type="match status" value="1"/>
</dbReference>
<comment type="similarity">
    <text evidence="2">Belongs to the NEMP family.</text>
</comment>
<evidence type="ECO:0000313" key="10">
    <source>
        <dbReference type="Ensembl" id="ENSMMSP00000010162.1"/>
    </source>
</evidence>
<dbReference type="PANTHER" id="PTHR13598">
    <property type="entry name" value="AT07567P-RELATED"/>
    <property type="match status" value="1"/>
</dbReference>
<name>A0A8C6D2W6_MOSMO</name>
<keyword evidence="5 9" id="KW-1133">Transmembrane helix</keyword>
<dbReference type="InterPro" id="IPR019358">
    <property type="entry name" value="NEMP_fam"/>
</dbReference>